<keyword evidence="2" id="KW-0812">Transmembrane</keyword>
<comment type="caution">
    <text evidence="3">The sequence shown here is derived from an EMBL/GenBank/DDBJ whole genome shotgun (WGS) entry which is preliminary data.</text>
</comment>
<dbReference type="PANTHER" id="PTHR30121:SF6">
    <property type="entry name" value="SLR6007 PROTEIN"/>
    <property type="match status" value="1"/>
</dbReference>
<feature type="compositionally biased region" description="Pro residues" evidence="1">
    <location>
        <begin position="952"/>
        <end position="967"/>
    </location>
</feature>
<feature type="transmembrane region" description="Helical" evidence="2">
    <location>
        <begin position="198"/>
        <end position="220"/>
    </location>
</feature>
<gene>
    <name evidence="3" type="ORF">TsocGM_14440</name>
</gene>
<evidence type="ECO:0000256" key="2">
    <source>
        <dbReference type="SAM" id="Phobius"/>
    </source>
</evidence>
<accession>A0A432MI03</accession>
<dbReference type="Gene3D" id="3.40.50.300">
    <property type="entry name" value="P-loop containing nucleotide triphosphate hydrolases"/>
    <property type="match status" value="2"/>
</dbReference>
<sequence>MRDFYRDRDSLRVELLPEGWDREGMAFSYRAPGTRAGETRNPFTPYIIASLALAAFAGALATRLFCYVVPLGTMAFSWQVIALFVAISLVDGMPSYFGDDPPEVWITRFLRAPLVWATIVLLAQPPWVLLVVVLLVTLLLADALAGNYLAWLLADARLDSDTRELIRRRWKGRFARESWLTAVLGLFGHNRRPRVLDHYLVGLLLLAAAFGVGLLALACMPAYTTGMVVVLALLAYLPLQALALPHLLGLKRVPARLQAGVVARALSNWLSYNPRDRWTPGLHLSPYGAAWLRLSLFAAALLVAGASLNVAACFFPVLMLGPEGTSPWLRVGAERRAAWGGGPSPDPEVRLSPRQRLYYEQLEGEERRSAYLLRAARAQAAARRAPVGRRDAGALTTPESWIPPNYAGAWRGRPLFLWTFILALVLGMAVPPLLLFAACWSAFGHELALLELRLTHPDFRQHRREEDGAPEESPAWYDPEWQGYIDALHNSPNPLEREHLFLGFAQDFDTDDESPVLMHRDMLREHVHVTGDSGSGKSSRGIAAMAAQLCRFARERGDCSLLVIDLKGDDALFHGIRHEARGLPFKWYREQIGCTTFGFNPLMQSHMEYYNPEQKGRAVMDAFGLRYQDGGADRYFADIQEEVLSRLFRHHPEVRSLADLHRLLQDRGIRERLFPNTPQTHWDNSYHVRSQLGAFANSAPLNDTSGDPDRCIDLPSLFARPQVVYFYVPALMGGGANQQAAKFALYALLTSALFIPKSNRHQVYCIIDEFQEIIGANLGVILKQARSFDVGMVLANQLPSDLNRGGVRLHDVLTATTALRWSFRASDLAQQRELQEASGEYIEYLRTVNTQVTVTHSSGRKGGSESVTRSVGTSRAEVFRPAFSRNRILWANFVDDLSIAHFARGNGYTQFFRPFPLRTMFHISRELYEKRSREPWPLLPWPPGRRDGAAPGPVPGPADRPLPPPDGGQPGGATGERP</sequence>
<keyword evidence="3" id="KW-0547">Nucleotide-binding</keyword>
<dbReference type="EMBL" id="RYZH01000027">
    <property type="protein sequence ID" value="RUL86992.1"/>
    <property type="molecule type" value="Genomic_DNA"/>
</dbReference>
<name>A0A432MI03_9BACT</name>
<organism evidence="3 4">
    <name type="scientific">Tautonia sociabilis</name>
    <dbReference type="NCBI Taxonomy" id="2080755"/>
    <lineage>
        <taxon>Bacteria</taxon>
        <taxon>Pseudomonadati</taxon>
        <taxon>Planctomycetota</taxon>
        <taxon>Planctomycetia</taxon>
        <taxon>Isosphaerales</taxon>
        <taxon>Isosphaeraceae</taxon>
        <taxon>Tautonia</taxon>
    </lineage>
</organism>
<keyword evidence="4" id="KW-1185">Reference proteome</keyword>
<keyword evidence="2" id="KW-1133">Transmembrane helix</keyword>
<evidence type="ECO:0000313" key="4">
    <source>
        <dbReference type="Proteomes" id="UP000280296"/>
    </source>
</evidence>
<feature type="transmembrane region" description="Helical" evidence="2">
    <location>
        <begin position="76"/>
        <end position="93"/>
    </location>
</feature>
<dbReference type="PANTHER" id="PTHR30121">
    <property type="entry name" value="UNCHARACTERIZED PROTEIN YJGR-RELATED"/>
    <property type="match status" value="1"/>
</dbReference>
<reference evidence="3 4" key="1">
    <citation type="submission" date="2018-12" db="EMBL/GenBank/DDBJ databases">
        <authorList>
            <person name="Toschakov S.V."/>
        </authorList>
    </citation>
    <scope>NUCLEOTIDE SEQUENCE [LARGE SCALE GENOMIC DNA]</scope>
    <source>
        <strain evidence="3 4">GM2012</strain>
    </source>
</reference>
<feature type="transmembrane region" description="Helical" evidence="2">
    <location>
        <begin position="46"/>
        <end position="70"/>
    </location>
</feature>
<feature type="region of interest" description="Disordered" evidence="1">
    <location>
        <begin position="934"/>
        <end position="978"/>
    </location>
</feature>
<reference evidence="3 4" key="2">
    <citation type="submission" date="2019-01" db="EMBL/GenBank/DDBJ databases">
        <title>Tautonia sociabilis, a novel thermotolerant planctomycete of Isosphaeraceae family, isolated from a 4000 m deep subterranean habitat.</title>
        <authorList>
            <person name="Kovaleva O.L."/>
            <person name="Elcheninov A.G."/>
            <person name="Van Heerden E."/>
            <person name="Toshchakov S.V."/>
            <person name="Novikov A."/>
            <person name="Bonch-Osmolovskaya E.A."/>
            <person name="Kublanov I.V."/>
        </authorList>
    </citation>
    <scope>NUCLEOTIDE SEQUENCE [LARGE SCALE GENOMIC DNA]</scope>
    <source>
        <strain evidence="3 4">GM2012</strain>
    </source>
</reference>
<evidence type="ECO:0000313" key="3">
    <source>
        <dbReference type="EMBL" id="RUL86992.1"/>
    </source>
</evidence>
<dbReference type="Proteomes" id="UP000280296">
    <property type="component" value="Unassembled WGS sequence"/>
</dbReference>
<dbReference type="InterPro" id="IPR027417">
    <property type="entry name" value="P-loop_NTPase"/>
</dbReference>
<feature type="transmembrane region" description="Helical" evidence="2">
    <location>
        <begin position="227"/>
        <end position="248"/>
    </location>
</feature>
<keyword evidence="2" id="KW-0472">Membrane</keyword>
<dbReference type="AlphaFoldDB" id="A0A432MI03"/>
<feature type="transmembrane region" description="Helical" evidence="2">
    <location>
        <begin position="129"/>
        <end position="153"/>
    </location>
</feature>
<dbReference type="InterPro" id="IPR051162">
    <property type="entry name" value="T4SS_component"/>
</dbReference>
<dbReference type="GO" id="GO:0005524">
    <property type="term" value="F:ATP binding"/>
    <property type="evidence" value="ECO:0007669"/>
    <property type="project" value="UniProtKB-KW"/>
</dbReference>
<feature type="transmembrane region" description="Helical" evidence="2">
    <location>
        <begin position="415"/>
        <end position="443"/>
    </location>
</feature>
<feature type="compositionally biased region" description="Gly residues" evidence="1">
    <location>
        <begin position="968"/>
        <end position="978"/>
    </location>
</feature>
<keyword evidence="3" id="KW-0067">ATP-binding</keyword>
<evidence type="ECO:0000256" key="1">
    <source>
        <dbReference type="SAM" id="MobiDB-lite"/>
    </source>
</evidence>
<feature type="transmembrane region" description="Helical" evidence="2">
    <location>
        <begin position="294"/>
        <end position="320"/>
    </location>
</feature>
<feature type="transmembrane region" description="Helical" evidence="2">
    <location>
        <begin position="105"/>
        <end position="123"/>
    </location>
</feature>
<dbReference type="OrthoDB" id="1802730at2"/>
<proteinExistence type="predicted"/>
<dbReference type="RefSeq" id="WP_126726178.1">
    <property type="nucleotide sequence ID" value="NZ_RYZH01000027.1"/>
</dbReference>
<protein>
    <submittedName>
        <fullName evidence="3">ATP-binding protein</fullName>
    </submittedName>
</protein>
<dbReference type="SUPFAM" id="SSF52540">
    <property type="entry name" value="P-loop containing nucleoside triphosphate hydrolases"/>
    <property type="match status" value="1"/>
</dbReference>